<feature type="region of interest" description="Disordered" evidence="1">
    <location>
        <begin position="1"/>
        <end position="116"/>
    </location>
</feature>
<dbReference type="EnsemblMetazoa" id="LLOJ002913-RA">
    <property type="protein sequence ID" value="LLOJ002913-PA"/>
    <property type="gene ID" value="LLOJ002913"/>
</dbReference>
<evidence type="ECO:0000256" key="1">
    <source>
        <dbReference type="SAM" id="MobiDB-lite"/>
    </source>
</evidence>
<feature type="compositionally biased region" description="Basic residues" evidence="1">
    <location>
        <begin position="74"/>
        <end position="83"/>
    </location>
</feature>
<feature type="compositionally biased region" description="Basic residues" evidence="1">
    <location>
        <begin position="47"/>
        <end position="59"/>
    </location>
</feature>
<feature type="compositionally biased region" description="Low complexity" evidence="1">
    <location>
        <begin position="64"/>
        <end position="73"/>
    </location>
</feature>
<feature type="region of interest" description="Disordered" evidence="1">
    <location>
        <begin position="161"/>
        <end position="195"/>
    </location>
</feature>
<feature type="region of interest" description="Disordered" evidence="1">
    <location>
        <begin position="400"/>
        <end position="429"/>
    </location>
</feature>
<feature type="compositionally biased region" description="Basic and acidic residues" evidence="1">
    <location>
        <begin position="223"/>
        <end position="234"/>
    </location>
</feature>
<dbReference type="VEuPathDB" id="VectorBase:LLONM1_006819"/>
<feature type="region of interest" description="Disordered" evidence="1">
    <location>
        <begin position="472"/>
        <end position="508"/>
    </location>
</feature>
<feature type="compositionally biased region" description="Basic and acidic residues" evidence="1">
    <location>
        <begin position="491"/>
        <end position="504"/>
    </location>
</feature>
<dbReference type="VEuPathDB" id="VectorBase:LLOJ002913"/>
<sequence length="595" mass="65589">MEDSVGNKENLIDTPRPRRSTRLAKSLMMQEGKENAAALGEKTTAKTPKKGTPRKTPKKALKESPTMKTPAKSTPKKTPKKTPAKSVGKNTLKMEDTVAPTTPRSARKSRSRSTLKELAVEEVVAQEESTASKNLFPEDVEMGKSLIDTFSKSLESIVDKPEDGTFNAEKEASNDPGKASPEKEKDCPMDVQPPSLKEVADAMEADDKLSDESCVIVNISDVSDHSAKEQDSKRMSIIVIPDTPMPTEEQVDRKLNETFSPEPAETLSKNLPKVKIDVDAEADKTPKKIFPKTPKKTPTKLNLESTAGKMVNFAPLVASSALKSSILQDNKFLSPLKSIRKRSLSTNDVESSRKINHVTFHSPANMEITVDEIDNSMRPLIEEIRQERDAYVAAKAQEKKLAKRSKRSMSNVETGRNAPKHGTGVKTPTKKNFDFSLGKVPNFQAIHAASFKKMENLVDYKNRKDERAKNLLNASGKASTTPHPPQASTSKNDESTTIKEEKNPKGANILPIPAAKNVEMNIFAAASQSAEGENAATHVGISRPLNKIEERQQKWRSMHKTGTKSGTSQRNAAILKGVRTNRRFDLLMKFRDAQN</sequence>
<feature type="region of interest" description="Disordered" evidence="1">
    <location>
        <begin position="223"/>
        <end position="248"/>
    </location>
</feature>
<accession>A0A1B0CEZ3</accession>
<organism evidence="2 3">
    <name type="scientific">Lutzomyia longipalpis</name>
    <name type="common">Sand fly</name>
    <dbReference type="NCBI Taxonomy" id="7200"/>
    <lineage>
        <taxon>Eukaryota</taxon>
        <taxon>Metazoa</taxon>
        <taxon>Ecdysozoa</taxon>
        <taxon>Arthropoda</taxon>
        <taxon>Hexapoda</taxon>
        <taxon>Insecta</taxon>
        <taxon>Pterygota</taxon>
        <taxon>Neoptera</taxon>
        <taxon>Endopterygota</taxon>
        <taxon>Diptera</taxon>
        <taxon>Nematocera</taxon>
        <taxon>Psychodoidea</taxon>
        <taxon>Psychodidae</taxon>
        <taxon>Lutzomyia</taxon>
        <taxon>Lutzomyia</taxon>
    </lineage>
</organism>
<dbReference type="Proteomes" id="UP000092461">
    <property type="component" value="Unassembled WGS sequence"/>
</dbReference>
<evidence type="ECO:0000313" key="2">
    <source>
        <dbReference type="EnsemblMetazoa" id="LLOJ002913-PA"/>
    </source>
</evidence>
<protein>
    <submittedName>
        <fullName evidence="2">Uncharacterized protein</fullName>
    </submittedName>
</protein>
<feature type="compositionally biased region" description="Basic and acidic residues" evidence="1">
    <location>
        <begin position="161"/>
        <end position="173"/>
    </location>
</feature>
<name>A0A1B0CEZ3_LUTLO</name>
<reference evidence="2" key="1">
    <citation type="submission" date="2020-05" db="UniProtKB">
        <authorList>
            <consortium name="EnsemblMetazoa"/>
        </authorList>
    </citation>
    <scope>IDENTIFICATION</scope>
    <source>
        <strain evidence="2">Jacobina</strain>
    </source>
</reference>
<proteinExistence type="predicted"/>
<dbReference type="AlphaFoldDB" id="A0A1B0CEZ3"/>
<keyword evidence="3" id="KW-1185">Reference proteome</keyword>
<feature type="compositionally biased region" description="Polar residues" evidence="1">
    <location>
        <begin position="472"/>
        <end position="490"/>
    </location>
</feature>
<dbReference type="EMBL" id="AJWK01009480">
    <property type="status" value="NOT_ANNOTATED_CDS"/>
    <property type="molecule type" value="Genomic_DNA"/>
</dbReference>
<evidence type="ECO:0000313" key="3">
    <source>
        <dbReference type="Proteomes" id="UP000092461"/>
    </source>
</evidence>